<feature type="chain" id="PRO_5037837756" evidence="1">
    <location>
        <begin position="25"/>
        <end position="165"/>
    </location>
</feature>
<dbReference type="AlphaFoldDB" id="A0A975DJ26"/>
<dbReference type="EMBL" id="CP072133">
    <property type="protein sequence ID" value="QTH72630.1"/>
    <property type="molecule type" value="Genomic_DNA"/>
</dbReference>
<protein>
    <submittedName>
        <fullName evidence="2">Uncharacterized protein</fullName>
    </submittedName>
</protein>
<dbReference type="RefSeq" id="WP_208844254.1">
    <property type="nucleotide sequence ID" value="NZ_CP072133.1"/>
</dbReference>
<dbReference type="KEGG" id="pxi:J5O05_07515"/>
<keyword evidence="1" id="KW-0732">Signal</keyword>
<dbReference type="Proteomes" id="UP000664904">
    <property type="component" value="Chromosome"/>
</dbReference>
<evidence type="ECO:0000256" key="1">
    <source>
        <dbReference type="SAM" id="SignalP"/>
    </source>
</evidence>
<keyword evidence="3" id="KW-1185">Reference proteome</keyword>
<gene>
    <name evidence="2" type="ORF">J5O05_07515</name>
</gene>
<sequence>MPRVVLAILLFCTLLGFGSRDAMATTWHTTSVTSVHTLVSDQDVANELLSVDETYAFGGGVKLFHPTMPKSGIQHQLPAPHPVELPERSRVTHPSYFLHPDQQPNYFLVYTLADTEICRDVQYRPEKPEIQPWYQCASRPRTGAIDNCQPANLTYRARLTYQLNA</sequence>
<evidence type="ECO:0000313" key="2">
    <source>
        <dbReference type="EMBL" id="QTH72630.1"/>
    </source>
</evidence>
<organism evidence="2 3">
    <name type="scientific">Pseudoalteromonas xiamenensis</name>
    <dbReference type="NCBI Taxonomy" id="882626"/>
    <lineage>
        <taxon>Bacteria</taxon>
        <taxon>Pseudomonadati</taxon>
        <taxon>Pseudomonadota</taxon>
        <taxon>Gammaproteobacteria</taxon>
        <taxon>Alteromonadales</taxon>
        <taxon>Pseudoalteromonadaceae</taxon>
        <taxon>Pseudoalteromonas</taxon>
    </lineage>
</organism>
<name>A0A975DJ26_9GAMM</name>
<proteinExistence type="predicted"/>
<reference evidence="2" key="1">
    <citation type="submission" date="2021-03" db="EMBL/GenBank/DDBJ databases">
        <title>Complete Genome of Pseudoalteromonas xiamenensis STKMTI.2, a new potential marine bacterium producing anti-Vibrio compounds.</title>
        <authorList>
            <person name="Handayani D.P."/>
            <person name="Isnansetyo A."/>
            <person name="Istiqomah I."/>
            <person name="Jumina J."/>
        </authorList>
    </citation>
    <scope>NUCLEOTIDE SEQUENCE</scope>
    <source>
        <strain evidence="2">STKMTI.2</strain>
    </source>
</reference>
<evidence type="ECO:0000313" key="3">
    <source>
        <dbReference type="Proteomes" id="UP000664904"/>
    </source>
</evidence>
<feature type="signal peptide" evidence="1">
    <location>
        <begin position="1"/>
        <end position="24"/>
    </location>
</feature>
<accession>A0A975DJ26</accession>